<sequence length="104" mass="11078">MRIVRALSVLALGIVAAGVAVPVAQADPAPRGCGYQGWGTYEHCSNVNVMLQVSRFFGSDFKVCVKPGRTDLQQYSPGPQNWAVTDAWYVGGANCIPGYKGTVD</sequence>
<name>A0ABP7R8A2_9PSEU</name>
<evidence type="ECO:0000313" key="3">
    <source>
        <dbReference type="Proteomes" id="UP001501747"/>
    </source>
</evidence>
<dbReference type="Proteomes" id="UP001501747">
    <property type="component" value="Unassembled WGS sequence"/>
</dbReference>
<comment type="caution">
    <text evidence="2">The sequence shown here is derived from an EMBL/GenBank/DDBJ whole genome shotgun (WGS) entry which is preliminary data.</text>
</comment>
<protein>
    <recommendedName>
        <fullName evidence="4">Secreted protein</fullName>
    </recommendedName>
</protein>
<feature type="signal peptide" evidence="1">
    <location>
        <begin position="1"/>
        <end position="26"/>
    </location>
</feature>
<dbReference type="EMBL" id="BAABAL010000005">
    <property type="protein sequence ID" value="GAA3994028.1"/>
    <property type="molecule type" value="Genomic_DNA"/>
</dbReference>
<dbReference type="InterPro" id="IPR045935">
    <property type="entry name" value="DUF6355"/>
</dbReference>
<organism evidence="2 3">
    <name type="scientific">Allokutzneria multivorans</name>
    <dbReference type="NCBI Taxonomy" id="1142134"/>
    <lineage>
        <taxon>Bacteria</taxon>
        <taxon>Bacillati</taxon>
        <taxon>Actinomycetota</taxon>
        <taxon>Actinomycetes</taxon>
        <taxon>Pseudonocardiales</taxon>
        <taxon>Pseudonocardiaceae</taxon>
        <taxon>Allokutzneria</taxon>
    </lineage>
</organism>
<gene>
    <name evidence="2" type="ORF">GCM10022247_11980</name>
</gene>
<evidence type="ECO:0000256" key="1">
    <source>
        <dbReference type="SAM" id="SignalP"/>
    </source>
</evidence>
<feature type="chain" id="PRO_5046965487" description="Secreted protein" evidence="1">
    <location>
        <begin position="27"/>
        <end position="104"/>
    </location>
</feature>
<proteinExistence type="predicted"/>
<accession>A0ABP7R8A2</accession>
<evidence type="ECO:0000313" key="2">
    <source>
        <dbReference type="EMBL" id="GAA3994028.1"/>
    </source>
</evidence>
<keyword evidence="1" id="KW-0732">Signal</keyword>
<reference evidence="3" key="1">
    <citation type="journal article" date="2019" name="Int. J. Syst. Evol. Microbiol.">
        <title>The Global Catalogue of Microorganisms (GCM) 10K type strain sequencing project: providing services to taxonomists for standard genome sequencing and annotation.</title>
        <authorList>
            <consortium name="The Broad Institute Genomics Platform"/>
            <consortium name="The Broad Institute Genome Sequencing Center for Infectious Disease"/>
            <person name="Wu L."/>
            <person name="Ma J."/>
        </authorList>
    </citation>
    <scope>NUCLEOTIDE SEQUENCE [LARGE SCALE GENOMIC DNA]</scope>
    <source>
        <strain evidence="3">JCM 17342</strain>
    </source>
</reference>
<evidence type="ECO:0008006" key="4">
    <source>
        <dbReference type="Google" id="ProtNLM"/>
    </source>
</evidence>
<dbReference type="RefSeq" id="WP_344871499.1">
    <property type="nucleotide sequence ID" value="NZ_BAABAL010000005.1"/>
</dbReference>
<keyword evidence="3" id="KW-1185">Reference proteome</keyword>
<dbReference type="Pfam" id="PF19882">
    <property type="entry name" value="DUF6355"/>
    <property type="match status" value="1"/>
</dbReference>